<dbReference type="InterPro" id="IPR043133">
    <property type="entry name" value="GTP-CH-I_C/QueF"/>
</dbReference>
<dbReference type="EMBL" id="CP104694">
    <property type="protein sequence ID" value="UXI68255.1"/>
    <property type="molecule type" value="Genomic_DNA"/>
</dbReference>
<evidence type="ECO:0000313" key="9">
    <source>
        <dbReference type="Proteomes" id="UP001064632"/>
    </source>
</evidence>
<feature type="domain" description="GTP cyclohydrolase I" evidence="7">
    <location>
        <begin position="16"/>
        <end position="193"/>
    </location>
</feature>
<dbReference type="PROSITE" id="PS00859">
    <property type="entry name" value="GTP_CYCLOHYDROL_1_1"/>
    <property type="match status" value="1"/>
</dbReference>
<evidence type="ECO:0000259" key="7">
    <source>
        <dbReference type="Pfam" id="PF01227"/>
    </source>
</evidence>
<comment type="pathway">
    <text evidence="2 6">Cofactor biosynthesis; 7,8-dihydroneopterin triphosphate biosynthesis; 7,8-dihydroneopterin triphosphate from GTP: step 1/1.</text>
</comment>
<keyword evidence="6" id="KW-0547">Nucleotide-binding</keyword>
<keyword evidence="5 6" id="KW-0378">Hydrolase</keyword>
<evidence type="ECO:0000256" key="1">
    <source>
        <dbReference type="ARBA" id="ARBA00001052"/>
    </source>
</evidence>
<accession>A0ABY6BGQ0</accession>
<dbReference type="InterPro" id="IPR001474">
    <property type="entry name" value="GTP_CycHdrlase_I"/>
</dbReference>
<evidence type="ECO:0000256" key="6">
    <source>
        <dbReference type="HAMAP-Rule" id="MF_00223"/>
    </source>
</evidence>
<feature type="binding site" evidence="6">
    <location>
        <position position="89"/>
    </location>
    <ligand>
        <name>Zn(2+)</name>
        <dbReference type="ChEBI" id="CHEBI:29105"/>
    </ligand>
</feature>
<dbReference type="NCBIfam" id="NF006825">
    <property type="entry name" value="PRK09347.1-2"/>
    <property type="match status" value="1"/>
</dbReference>
<dbReference type="HAMAP" id="MF_00223">
    <property type="entry name" value="FolE"/>
    <property type="match status" value="1"/>
</dbReference>
<dbReference type="Proteomes" id="UP001064632">
    <property type="component" value="Chromosome"/>
</dbReference>
<dbReference type="RefSeq" id="WP_261695215.1">
    <property type="nucleotide sequence ID" value="NZ_CP104694.1"/>
</dbReference>
<keyword evidence="9" id="KW-1185">Reference proteome</keyword>
<feature type="binding site" evidence="6">
    <location>
        <position position="86"/>
    </location>
    <ligand>
        <name>Zn(2+)</name>
        <dbReference type="ChEBI" id="CHEBI:29105"/>
    </ligand>
</feature>
<dbReference type="PROSITE" id="PS00860">
    <property type="entry name" value="GTP_CYCLOHYDROL_1_2"/>
    <property type="match status" value="1"/>
</dbReference>
<dbReference type="Gene3D" id="3.30.1130.10">
    <property type="match status" value="1"/>
</dbReference>
<organism evidence="8 9">
    <name type="scientific">Tahibacter amnicola</name>
    <dbReference type="NCBI Taxonomy" id="2976241"/>
    <lineage>
        <taxon>Bacteria</taxon>
        <taxon>Pseudomonadati</taxon>
        <taxon>Pseudomonadota</taxon>
        <taxon>Gammaproteobacteria</taxon>
        <taxon>Lysobacterales</taxon>
        <taxon>Rhodanobacteraceae</taxon>
        <taxon>Tahibacter</taxon>
    </lineage>
</organism>
<evidence type="ECO:0000313" key="8">
    <source>
        <dbReference type="EMBL" id="UXI68255.1"/>
    </source>
</evidence>
<dbReference type="PANTHER" id="PTHR11109:SF7">
    <property type="entry name" value="GTP CYCLOHYDROLASE 1"/>
    <property type="match status" value="1"/>
</dbReference>
<comment type="catalytic activity">
    <reaction evidence="1 6">
        <text>GTP + H2O = 7,8-dihydroneopterin 3'-triphosphate + formate + H(+)</text>
        <dbReference type="Rhea" id="RHEA:17473"/>
        <dbReference type="ChEBI" id="CHEBI:15377"/>
        <dbReference type="ChEBI" id="CHEBI:15378"/>
        <dbReference type="ChEBI" id="CHEBI:15740"/>
        <dbReference type="ChEBI" id="CHEBI:37565"/>
        <dbReference type="ChEBI" id="CHEBI:58462"/>
        <dbReference type="EC" id="3.5.4.16"/>
    </reaction>
</comment>
<sequence length="199" mass="22401">MSSLEMNNGVHRDEAEAAVRTLLRWAGEDPSREGLLDTPRRVVDAYQDWFSGYADDPAEYLRRTFEEVAGYDEMIVLRDIEFESHCEHHMAPIIGRAHVGYLPTNKVVGISKLARVVEGFARRFQVQEKLTAEIARCIQDVLAPRGVGVVVEAVHQCMTTRGVHKTRVSMATSQMLGAFRDDARTRAEFLQFIAIPGAR</sequence>
<dbReference type="InterPro" id="IPR018234">
    <property type="entry name" value="GTP_CycHdrlase_I_CS"/>
</dbReference>
<dbReference type="GO" id="GO:0003934">
    <property type="term" value="F:GTP cyclohydrolase I activity"/>
    <property type="evidence" value="ECO:0007669"/>
    <property type="project" value="UniProtKB-EC"/>
</dbReference>
<comment type="subunit">
    <text evidence="6">Homopolymer.</text>
</comment>
<dbReference type="SUPFAM" id="SSF55620">
    <property type="entry name" value="Tetrahydrobiopterin biosynthesis enzymes-like"/>
    <property type="match status" value="1"/>
</dbReference>
<name>A0ABY6BGQ0_9GAMM</name>
<dbReference type="PANTHER" id="PTHR11109">
    <property type="entry name" value="GTP CYCLOHYDROLASE I"/>
    <property type="match status" value="1"/>
</dbReference>
<evidence type="ECO:0000256" key="4">
    <source>
        <dbReference type="ARBA" id="ARBA00022563"/>
    </source>
</evidence>
<dbReference type="Pfam" id="PF01227">
    <property type="entry name" value="GTP_cyclohydroI"/>
    <property type="match status" value="1"/>
</dbReference>
<dbReference type="NCBIfam" id="TIGR00063">
    <property type="entry name" value="folE"/>
    <property type="match status" value="1"/>
</dbReference>
<protein>
    <recommendedName>
        <fullName evidence="6">GTP cyclohydrolase 1</fullName>
        <ecNumber evidence="6">3.5.4.16</ecNumber>
    </recommendedName>
    <alternativeName>
        <fullName evidence="6">GTP cyclohydrolase I</fullName>
        <shortName evidence="6">GTP-CH-I</shortName>
    </alternativeName>
</protein>
<evidence type="ECO:0000256" key="3">
    <source>
        <dbReference type="ARBA" id="ARBA00008085"/>
    </source>
</evidence>
<comment type="similarity">
    <text evidence="3 6">Belongs to the GTP cyclohydrolase I family.</text>
</comment>
<feature type="binding site" evidence="6">
    <location>
        <position position="157"/>
    </location>
    <ligand>
        <name>Zn(2+)</name>
        <dbReference type="ChEBI" id="CHEBI:29105"/>
    </ligand>
</feature>
<dbReference type="EC" id="3.5.4.16" evidence="6"/>
<gene>
    <name evidence="6 8" type="primary">folE</name>
    <name evidence="8" type="ORF">N4264_00990</name>
</gene>
<dbReference type="InterPro" id="IPR020602">
    <property type="entry name" value="GTP_CycHdrlase_I_dom"/>
</dbReference>
<keyword evidence="6" id="KW-0479">Metal-binding</keyword>
<dbReference type="NCBIfam" id="NF006826">
    <property type="entry name" value="PRK09347.1-3"/>
    <property type="match status" value="1"/>
</dbReference>
<evidence type="ECO:0000256" key="2">
    <source>
        <dbReference type="ARBA" id="ARBA00005080"/>
    </source>
</evidence>
<keyword evidence="4 6" id="KW-0554">One-carbon metabolism</keyword>
<keyword evidence="6" id="KW-0342">GTP-binding</keyword>
<proteinExistence type="inferred from homology"/>
<evidence type="ECO:0000256" key="5">
    <source>
        <dbReference type="ARBA" id="ARBA00022801"/>
    </source>
</evidence>
<dbReference type="InterPro" id="IPR043134">
    <property type="entry name" value="GTP-CH-I_N"/>
</dbReference>
<dbReference type="Gene3D" id="1.10.286.10">
    <property type="match status" value="1"/>
</dbReference>
<reference evidence="8" key="1">
    <citation type="submission" date="2022-09" db="EMBL/GenBank/DDBJ databases">
        <title>Tahibacter sp. nov., isolated from a fresh water.</title>
        <authorList>
            <person name="Baek J.H."/>
            <person name="Lee J.K."/>
            <person name="Kim J.M."/>
            <person name="Jeon C.O."/>
        </authorList>
    </citation>
    <scope>NUCLEOTIDE SEQUENCE</scope>
    <source>
        <strain evidence="8">W38</strain>
    </source>
</reference>
<keyword evidence="6" id="KW-0862">Zinc</keyword>